<dbReference type="GeneTree" id="ENSGT00990000203723"/>
<feature type="compositionally biased region" description="Basic and acidic residues" evidence="6">
    <location>
        <begin position="1414"/>
        <end position="1427"/>
    </location>
</feature>
<feature type="compositionally biased region" description="Basic and acidic residues" evidence="6">
    <location>
        <begin position="1053"/>
        <end position="1063"/>
    </location>
</feature>
<feature type="compositionally biased region" description="Low complexity" evidence="6">
    <location>
        <begin position="2180"/>
        <end position="2193"/>
    </location>
</feature>
<feature type="region of interest" description="Disordered" evidence="6">
    <location>
        <begin position="2031"/>
        <end position="3121"/>
    </location>
</feature>
<feature type="compositionally biased region" description="Basic and acidic residues" evidence="6">
    <location>
        <begin position="99"/>
        <end position="113"/>
    </location>
</feature>
<dbReference type="GO" id="GO:0005847">
    <property type="term" value="C:mRNA cleavage and polyadenylation specificity factor complex"/>
    <property type="evidence" value="ECO:0007669"/>
    <property type="project" value="TreeGrafter"/>
</dbReference>
<keyword evidence="5" id="KW-0539">Nucleus</keyword>
<evidence type="ECO:0000256" key="5">
    <source>
        <dbReference type="ARBA" id="ARBA00023242"/>
    </source>
</evidence>
<evidence type="ECO:0000259" key="7">
    <source>
        <dbReference type="PROSITE" id="PS50171"/>
    </source>
</evidence>
<feature type="compositionally biased region" description="Pro residues" evidence="6">
    <location>
        <begin position="1360"/>
        <end position="1371"/>
    </location>
</feature>
<feature type="compositionally biased region" description="Low complexity" evidence="6">
    <location>
        <begin position="938"/>
        <end position="949"/>
    </location>
</feature>
<feature type="compositionally biased region" description="Acidic residues" evidence="6">
    <location>
        <begin position="2316"/>
        <end position="2330"/>
    </location>
</feature>
<feature type="compositionally biased region" description="Basic and acidic residues" evidence="6">
    <location>
        <begin position="2810"/>
        <end position="2819"/>
    </location>
</feature>
<evidence type="ECO:0000256" key="3">
    <source>
        <dbReference type="ARBA" id="ARBA00022771"/>
    </source>
</evidence>
<dbReference type="InterPro" id="IPR000690">
    <property type="entry name" value="Matrin/U1-C_Znf_C2H2"/>
</dbReference>
<feature type="compositionally biased region" description="Basic and acidic residues" evidence="6">
    <location>
        <begin position="2474"/>
        <end position="2498"/>
    </location>
</feature>
<feature type="region of interest" description="Disordered" evidence="6">
    <location>
        <begin position="166"/>
        <end position="194"/>
    </location>
</feature>
<feature type="compositionally biased region" description="Basic and acidic residues" evidence="6">
    <location>
        <begin position="2056"/>
        <end position="2083"/>
    </location>
</feature>
<feature type="compositionally biased region" description="Basic and acidic residues" evidence="6">
    <location>
        <begin position="1171"/>
        <end position="1210"/>
    </location>
</feature>
<feature type="region of interest" description="Disordered" evidence="6">
    <location>
        <begin position="792"/>
        <end position="994"/>
    </location>
</feature>
<reference evidence="9" key="2">
    <citation type="submission" date="2023-03" db="EMBL/GenBank/DDBJ databases">
        <authorList>
            <consortium name="Wellcome Sanger Institute Data Sharing"/>
        </authorList>
    </citation>
    <scope>NUCLEOTIDE SEQUENCE [LARGE SCALE GENOMIC DNA]</scope>
</reference>
<reference evidence="8" key="4">
    <citation type="submission" date="2025-09" db="UniProtKB">
        <authorList>
            <consortium name="Ensembl"/>
        </authorList>
    </citation>
    <scope>IDENTIFICATION</scope>
</reference>
<feature type="compositionally biased region" description="Basic and acidic residues" evidence="6">
    <location>
        <begin position="2390"/>
        <end position="2422"/>
    </location>
</feature>
<organism evidence="8 9">
    <name type="scientific">Astatotilapia calliptera</name>
    <name type="common">Eastern happy</name>
    <name type="synonym">Chromis callipterus</name>
    <dbReference type="NCBI Taxonomy" id="8154"/>
    <lineage>
        <taxon>Eukaryota</taxon>
        <taxon>Metazoa</taxon>
        <taxon>Chordata</taxon>
        <taxon>Craniata</taxon>
        <taxon>Vertebrata</taxon>
        <taxon>Euteleostomi</taxon>
        <taxon>Actinopterygii</taxon>
        <taxon>Neopterygii</taxon>
        <taxon>Teleostei</taxon>
        <taxon>Neoteleostei</taxon>
        <taxon>Acanthomorphata</taxon>
        <taxon>Ovalentaria</taxon>
        <taxon>Cichlomorphae</taxon>
        <taxon>Cichliformes</taxon>
        <taxon>Cichlidae</taxon>
        <taxon>African cichlids</taxon>
        <taxon>Pseudocrenilabrinae</taxon>
        <taxon>Haplochromini</taxon>
        <taxon>Astatotilapia</taxon>
    </lineage>
</organism>
<feature type="compositionally biased region" description="Basic and acidic residues" evidence="6">
    <location>
        <begin position="2357"/>
        <end position="2370"/>
    </location>
</feature>
<feature type="compositionally biased region" description="Basic and acidic residues" evidence="6">
    <location>
        <begin position="2655"/>
        <end position="2670"/>
    </location>
</feature>
<reference evidence="8 9" key="1">
    <citation type="submission" date="2018-05" db="EMBL/GenBank/DDBJ databases">
        <authorList>
            <person name="Datahose"/>
        </authorList>
    </citation>
    <scope>NUCLEOTIDE SEQUENCE</scope>
</reference>
<feature type="compositionally biased region" description="Basic and acidic residues" evidence="6">
    <location>
        <begin position="868"/>
        <end position="880"/>
    </location>
</feature>
<feature type="compositionally biased region" description="Polar residues" evidence="6">
    <location>
        <begin position="356"/>
        <end position="401"/>
    </location>
</feature>
<dbReference type="InterPro" id="IPR045245">
    <property type="entry name" value="Pfs2-like"/>
</dbReference>
<dbReference type="Gene3D" id="3.30.70.330">
    <property type="match status" value="2"/>
</dbReference>
<feature type="compositionally biased region" description="Polar residues" evidence="6">
    <location>
        <begin position="1337"/>
        <end position="1354"/>
    </location>
</feature>
<dbReference type="GO" id="GO:0008270">
    <property type="term" value="F:zinc ion binding"/>
    <property type="evidence" value="ECO:0007669"/>
    <property type="project" value="UniProtKB-KW"/>
</dbReference>
<feature type="region of interest" description="Disordered" evidence="6">
    <location>
        <begin position="1156"/>
        <end position="1427"/>
    </location>
</feature>
<evidence type="ECO:0000313" key="8">
    <source>
        <dbReference type="Ensembl" id="ENSACLP00000075465.1"/>
    </source>
</evidence>
<feature type="compositionally biased region" description="Basic and acidic residues" evidence="6">
    <location>
        <begin position="2534"/>
        <end position="2555"/>
    </location>
</feature>
<dbReference type="GO" id="GO:0031124">
    <property type="term" value="P:mRNA 3'-end processing"/>
    <property type="evidence" value="ECO:0007669"/>
    <property type="project" value="InterPro"/>
</dbReference>
<dbReference type="PROSITE" id="PS50171">
    <property type="entry name" value="ZF_MATRIN"/>
    <property type="match status" value="1"/>
</dbReference>
<feature type="compositionally biased region" description="Basic and acidic residues" evidence="6">
    <location>
        <begin position="2834"/>
        <end position="2845"/>
    </location>
</feature>
<reference evidence="8" key="3">
    <citation type="submission" date="2025-08" db="UniProtKB">
        <authorList>
            <consortium name="Ensembl"/>
        </authorList>
    </citation>
    <scope>IDENTIFICATION</scope>
</reference>
<feature type="region of interest" description="Disordered" evidence="6">
    <location>
        <begin position="1"/>
        <end position="138"/>
    </location>
</feature>
<sequence>MSHPSYNPYASGNQSSAQGRYGQSSMQAERDSHKTSPHLGPGSSFSSSGVSSATPAKSGGIMSYRPEGSKTSMEEDIKRSIDMHISRAREEVRNQPVDKSSHFTQRHEYDSSGKDVTSYMLSSNSQRPPDVASSTSSMDWLPSYKRKTEDDSSKYCSSSASLSYLSTGDGRFNASNERERNVQSIPGLGDYDYPVPGKPVGSAESTRPKYTSETAVNILMQFGLEKEDLEHLISYPEDQMTPDNLPFILRQIRMEKAKRSATADPSKSYYDPHSTTSMSGRERLSTSRGEGMRQDELSPIVQPSKVIDYGHTGKYTGSFGDEIGRSSSGASSGGSGGTLLMGSYDSSGHSREPLQKSMTEVKNSTLVSSRDQGSSFTSHGSMRSSDPAQQLHTQPNQSSQEIFKGFSLPKTDTDIRPLKAEVTKALPLKNPEPDRHSASKSQLTPNIVRSVHPSRPGLVLIGSSSSDSHIKEKSKTHGQVSNVSEQMKKQQMQQKQVQQQQVKQTMQQPPPKQQQQTQQLKQQQTQQQQLKQMQQLKQQQTQQQQLKQTQQQQLKQTQQQQQQLKQTQQQQQQLKQQQQQQQLKQQQQQLKQQQQQLKQQQQQQQLKQQQQQLKQQQQQLKQQQQQQQLKQQIQQQQLKQQQQMAQVPNLPIGLQQMQNQPAVHMGQALQSQVFSAAKPVPQPSLMPGLTMPVPPGLSPLMQNLMNFIHIPQPASTKQLPAKVEVTGNIPVLAQMQDYTAASPRVFPHTCSLCNKECTLMKDWVSHQNTSLHIENCKLLRKRYPEWNGEIASLPGASGAKPSPSTSAETSQKKTRHESRSRSCSPRSHRDSERSRDRQSSRSRSRSPRTHRDSLRRRNRRSSRSRSRSHNDSERSRDRRSSRSRSGSPRRRRDLERRRDRRISHSRSRSRSPRRQRHRSRSRSPYSSRRNRRSRSHSDSSWYDRPSSSRYRSRSRGRERRSSPRRRDEKRSSPRRSWERRSSTERSSPMRKLSSSKILAKKLLETSALQSLSKQSDLETVVKTLAPALLAELAKMKSSPSTSSSSRSASPESVKGRPSTEKTKAAKSSPPTMVRLQGIVSSLSHSEVISAVEKFGKTKSVVLFRSRLQAVVCFEKQEDAEKLKSLKNFDIKEVTVSVVNEKEIASKKTTKTKLETTAKVSVSKAKNISAEQKAKTVKTGDKAEEAASSLEKSKSKSTKSPEKQHNTSDLKGKRKPKGSQTGAKKAVVAPKNTANTMKAVEPIKGAAVDGEPKVLTSKGETASTTQKSKTAGTLKKEKVDPSKSTTSEDKPDVETKHKKPETKIHESAMGPKGEARKASASEREDHTEVETSTDGKDNQTLPTISSENQLPTSAAETKPNTSPPKPTDPPQKPQTVIKSPEDSLKASEQTEQSSDSALQEETQQQTAGKSPEISVEAKQRVESVETVTKDKVSVTAKKISKDQPVAPTHPTFGERIQEQLRPERIRCLKTVRLPHSKLVSLDYKVLLISNLPEYHDGCYAEEDIAGLLTRHRFEYYDDTIYVIPQARMAFALMPTAVAAKNIVLASENHDFILNGSKLRLQVEKGDILMTPLEFYKSLMKRLCYQVTDNGARTIYIRNISPGESRDLREALKKMDFIRNYLPLLNKVFIEFESLRDADRLGVWYSLLKQATGHKLSRLEIPHSGCTSLPPRLPHKALPDSDVAVDGAAVPTEDVIIPQRSTSPYWITMTTSPFVFPTVAPWFTIPEYLTVREPDDIEKAQSQGSTFSTIMLTGLPEGNYRQEDVTKLVWRYFPDQTVQTLYYNIIVLSLQRRAFVFFNSWDACCDFARDYLKDPVTVGEWMLKIHVVLQDVHPGSSEESMYRSMMKWSSTHVPQSESLEDRLLIVEVSEVNVDLVMMIMEVVASIAAFVRFLPLANRICIEMAEPGGLTQVMESNVTKDYLSSWSKVGRIESLKSLKQRLQDSGENTLNLELETEKAAESTAVPQPSEQGQKAAVKEEGPPQTLVTTPDANAAPAASSAAPSATSPVKSEEKDSKLPHINEDVFMAITAALREHRQGRESRAQSKDRESKSSSPSRAQDEDTPNRKVQVDNLEKKVSSESRPFGEPDFNVDDFVTVDEINDDAADADPNGESSSSTKPKSTENAESQSSAASPASKRTSAGSSKDSSSSVSPSSKPTESSEKSSSTSSLRKSKDSFDSTKPESSVSVSKPVSFSGEKTQPSKPPDKLPHSSSSGYRTRSKMASTTAAELTEESAATKSDLKVSAKENQTKVETSSETQPPAEGEGLGMKSQTQTLETECKDAHKESKKSKGDGEKDNVGKYPQEEEDDGESYQILDSIDEPTDEQIDEDSNQETKTESSGPEQTQSLHEGESQVLNSIDDKGLEESSKTETDAPLYVIDNVSEDQASTVQEDSHLVKDEVATAKQPSEEKIQEPDAADKKEGLDPSMNQTPRSSGDGKEMNEEMLSEKSSKASKAFCQTPNNEEQENKGSSADVTKQKASEKLDSVNDYTRGEDDEKKLNTSKAVTEGTEEEEEAYQVIDSVEEEPPTTETQAEAENKEEKTKKDVEVAKQAERPTRRGRPRTRTSKREEKETQEEMIFEVVDSVEDEFVQDVSTTERPGRRRSARGNKDNKKTPTSTVACIKTVREEESTSEILDSVEGKAAMNEPTITTRSTRGRRETKEDVSKKDKTPTRRRPTPARDSQEPNKEEPQQVKESTPTKKSEGNATFTIVYPVQDEVIKDEWAITPEKRKRGRPKKDTKVTKKQAAMKNAASSKVVDEEEAIYQIVDSVEDETADNEPLKDQNTEEPTVPKDDKDSASPKNADDEEVVDKEECLDHTAEVSDALSAEDESGTATKEEKPKTDTKEATGSQSEAAAPEEKTNLEEDTLELVTLDEVGADDAGEEKAVEGQDWSREIPKGEPAELITLDEIVEEEEEEEGEKAEESTVEPRPPTQESQSVEAADIETFATAAEVEEEAEKTSGSAKRKHDETEESFNFVMVDEVGETVEKEAVITRTRGRPRKRTRQTPVRKSARGKPESTKETEEEETTEPLLPASVNPTLSQDRDSSAPPGDGQAESQRTEEEAETQPDAAPAPAGQQPESTCPDKEAEQGEEKDGWSTVGIKVVGKRRRELVGPEAKRSRSQSPCVVADFRLPQFNPNSPLGQEFVIPKSGFFCNICSVFYLNEKTAKELHCCSQKHYNNLQKYYEKRRQRASTTSSQMSQGSVSD</sequence>
<dbReference type="PANTHER" id="PTHR22836:SF0">
    <property type="entry name" value="PRE-MRNA 3' END PROCESSING PROTEIN WDR33"/>
    <property type="match status" value="1"/>
</dbReference>
<dbReference type="InterPro" id="IPR012677">
    <property type="entry name" value="Nucleotide-bd_a/b_plait_sf"/>
</dbReference>
<feature type="compositionally biased region" description="Basic and acidic residues" evidence="6">
    <location>
        <begin position="3083"/>
        <end position="3096"/>
    </location>
</feature>
<feature type="compositionally biased region" description="Basic and acidic residues" evidence="6">
    <location>
        <begin position="72"/>
        <end position="93"/>
    </location>
</feature>
<feature type="compositionally biased region" description="Polar residues" evidence="6">
    <location>
        <begin position="2455"/>
        <end position="2473"/>
    </location>
</feature>
<feature type="compositionally biased region" description="Polar residues" evidence="6">
    <location>
        <begin position="2336"/>
        <end position="2346"/>
    </location>
</feature>
<feature type="compositionally biased region" description="Low complexity" evidence="6">
    <location>
        <begin position="2221"/>
        <end position="2236"/>
    </location>
</feature>
<comment type="subcellular location">
    <subcellularLocation>
        <location evidence="1">Nucleus</location>
    </subcellularLocation>
</comment>
<feature type="compositionally biased region" description="Basic and acidic residues" evidence="6">
    <location>
        <begin position="959"/>
        <end position="983"/>
    </location>
</feature>
<feature type="compositionally biased region" description="Basic and acidic residues" evidence="6">
    <location>
        <begin position="827"/>
        <end position="839"/>
    </location>
</feature>
<feature type="compositionally biased region" description="Basic and acidic residues" evidence="6">
    <location>
        <begin position="1312"/>
        <end position="1336"/>
    </location>
</feature>
<dbReference type="GO" id="GO:0003676">
    <property type="term" value="F:nucleic acid binding"/>
    <property type="evidence" value="ECO:0007669"/>
    <property type="project" value="InterPro"/>
</dbReference>
<feature type="compositionally biased region" description="Low complexity" evidence="6">
    <location>
        <begin position="2123"/>
        <end position="2168"/>
    </location>
</feature>
<feature type="domain" description="Matrin-type" evidence="7">
    <location>
        <begin position="3153"/>
        <end position="3184"/>
    </location>
</feature>
<feature type="compositionally biased region" description="Basic and acidic residues" evidence="6">
    <location>
        <begin position="280"/>
        <end position="296"/>
    </location>
</feature>
<feature type="region of interest" description="Disordered" evidence="6">
    <location>
        <begin position="320"/>
        <end position="520"/>
    </location>
</feature>
<feature type="compositionally biased region" description="Low complexity" evidence="6">
    <location>
        <begin position="1037"/>
        <end position="1052"/>
    </location>
</feature>
<evidence type="ECO:0000256" key="2">
    <source>
        <dbReference type="ARBA" id="ARBA00022723"/>
    </source>
</evidence>
<feature type="compositionally biased region" description="Low complexity" evidence="6">
    <location>
        <begin position="1985"/>
        <end position="2005"/>
    </location>
</feature>
<keyword evidence="9" id="KW-1185">Reference proteome</keyword>
<feature type="compositionally biased region" description="Polar residues" evidence="6">
    <location>
        <begin position="1257"/>
        <end position="1270"/>
    </location>
</feature>
<feature type="compositionally biased region" description="Acidic residues" evidence="6">
    <location>
        <begin position="2507"/>
        <end position="2526"/>
    </location>
</feature>
<evidence type="ECO:0000256" key="6">
    <source>
        <dbReference type="SAM" id="MobiDB-lite"/>
    </source>
</evidence>
<dbReference type="SUPFAM" id="SSF54928">
    <property type="entry name" value="RNA-binding domain, RBD"/>
    <property type="match status" value="1"/>
</dbReference>
<feature type="compositionally biased region" description="Acidic residues" evidence="6">
    <location>
        <begin position="2087"/>
        <end position="2104"/>
    </location>
</feature>
<dbReference type="Ensembl" id="ENSACLT00000095115.1">
    <property type="protein sequence ID" value="ENSACLP00000075465.1"/>
    <property type="gene ID" value="ENSACLG00000005162.2"/>
</dbReference>
<name>A0AAX7V1M8_ASTCA</name>
<dbReference type="Proteomes" id="UP000265100">
    <property type="component" value="Chromosome 3"/>
</dbReference>
<feature type="compositionally biased region" description="Basic residues" evidence="6">
    <location>
        <begin position="2995"/>
        <end position="3004"/>
    </location>
</feature>
<keyword evidence="4" id="KW-0862">Zinc</keyword>
<feature type="compositionally biased region" description="Polar residues" evidence="6">
    <location>
        <begin position="1"/>
        <end position="27"/>
    </location>
</feature>
<dbReference type="SMART" id="SM00451">
    <property type="entry name" value="ZnF_U1"/>
    <property type="match status" value="2"/>
</dbReference>
<feature type="compositionally biased region" description="Basic and acidic residues" evidence="6">
    <location>
        <begin position="2680"/>
        <end position="2702"/>
    </location>
</feature>
<feature type="region of interest" description="Disordered" evidence="6">
    <location>
        <begin position="1955"/>
        <end position="2018"/>
    </location>
</feature>
<feature type="compositionally biased region" description="Basic and acidic residues" evidence="6">
    <location>
        <begin position="2882"/>
        <end position="2900"/>
    </location>
</feature>
<keyword evidence="3" id="KW-0863">Zinc-finger</keyword>
<feature type="compositionally biased region" description="Acidic residues" evidence="6">
    <location>
        <begin position="2908"/>
        <end position="2920"/>
    </location>
</feature>
<feature type="compositionally biased region" description="Polar residues" evidence="6">
    <location>
        <begin position="1385"/>
        <end position="1407"/>
    </location>
</feature>
<feature type="compositionally biased region" description="Low complexity" evidence="6">
    <location>
        <begin position="3067"/>
        <end position="3079"/>
    </location>
</feature>
<feature type="compositionally biased region" description="Basic and acidic residues" evidence="6">
    <location>
        <begin position="2276"/>
        <end position="2297"/>
    </location>
</feature>
<protein>
    <recommendedName>
        <fullName evidence="7">Matrin-type domain-containing protein</fullName>
    </recommendedName>
</protein>
<feature type="region of interest" description="Disordered" evidence="6">
    <location>
        <begin position="258"/>
        <end position="296"/>
    </location>
</feature>
<keyword evidence="2" id="KW-0479">Metal-binding</keyword>
<feature type="compositionally biased region" description="Basic and acidic residues" evidence="6">
    <location>
        <begin position="1273"/>
        <end position="1305"/>
    </location>
</feature>
<feature type="compositionally biased region" description="Basic and acidic residues" evidence="6">
    <location>
        <begin position="2434"/>
        <end position="2449"/>
    </location>
</feature>
<feature type="compositionally biased region" description="Basic and acidic residues" evidence="6">
    <location>
        <begin position="2170"/>
        <end position="2179"/>
    </location>
</feature>
<feature type="compositionally biased region" description="Basic residues" evidence="6">
    <location>
        <begin position="840"/>
        <end position="867"/>
    </location>
</feature>
<feature type="compositionally biased region" description="Acidic residues" evidence="6">
    <location>
        <begin position="2571"/>
        <end position="2589"/>
    </location>
</feature>
<feature type="compositionally biased region" description="Basic and acidic residues" evidence="6">
    <location>
        <begin position="2007"/>
        <end position="2018"/>
    </location>
</feature>
<evidence type="ECO:0000256" key="1">
    <source>
        <dbReference type="ARBA" id="ARBA00004123"/>
    </source>
</evidence>
<feature type="compositionally biased region" description="Basic and acidic residues" evidence="6">
    <location>
        <begin position="2237"/>
        <end position="2248"/>
    </location>
</feature>
<feature type="compositionally biased region" description="Basic and acidic residues" evidence="6">
    <location>
        <begin position="2031"/>
        <end position="2049"/>
    </location>
</feature>
<evidence type="ECO:0000256" key="4">
    <source>
        <dbReference type="ARBA" id="ARBA00022833"/>
    </source>
</evidence>
<feature type="compositionally biased region" description="Basic and acidic residues" evidence="6">
    <location>
        <begin position="411"/>
        <end position="422"/>
    </location>
</feature>
<feature type="region of interest" description="Disordered" evidence="6">
    <location>
        <begin position="1034"/>
        <end position="1070"/>
    </location>
</feature>
<feature type="compositionally biased region" description="Low complexity" evidence="6">
    <location>
        <begin position="489"/>
        <end position="520"/>
    </location>
</feature>
<evidence type="ECO:0000313" key="9">
    <source>
        <dbReference type="Proteomes" id="UP000265100"/>
    </source>
</evidence>
<feature type="compositionally biased region" description="Basic residues" evidence="6">
    <location>
        <begin position="898"/>
        <end position="921"/>
    </location>
</feature>
<dbReference type="PANTHER" id="PTHR22836">
    <property type="entry name" value="WD40 REPEAT PROTEIN"/>
    <property type="match status" value="1"/>
</dbReference>
<feature type="compositionally biased region" description="Polar residues" evidence="6">
    <location>
        <begin position="119"/>
        <end position="138"/>
    </location>
</feature>
<proteinExistence type="predicted"/>
<accession>A0AAX7V1M8</accession>
<dbReference type="InterPro" id="IPR035979">
    <property type="entry name" value="RBD_domain_sf"/>
</dbReference>
<dbReference type="InterPro" id="IPR003604">
    <property type="entry name" value="Matrin/U1-like-C_Znf_C2H2"/>
</dbReference>
<feature type="compositionally biased region" description="Low complexity" evidence="6">
    <location>
        <begin position="984"/>
        <end position="994"/>
    </location>
</feature>
<feature type="compositionally biased region" description="Low complexity" evidence="6">
    <location>
        <begin position="37"/>
        <end position="58"/>
    </location>
</feature>
<feature type="compositionally biased region" description="Basic and acidic residues" evidence="6">
    <location>
        <begin position="2777"/>
        <end position="2797"/>
    </location>
</feature>
<feature type="compositionally biased region" description="Basic residues" evidence="6">
    <location>
        <begin position="881"/>
        <end position="891"/>
    </location>
</feature>